<accession>Q5N7Q3</accession>
<proteinExistence type="predicted"/>
<reference evidence="2" key="1">
    <citation type="journal article" date="2002" name="Nature">
        <title>The genome sequence and structure of rice chromosome 1.</title>
        <authorList>
            <person name="Sasaki T."/>
            <person name="Matsumoto T."/>
            <person name="Yamamoto K."/>
            <person name="Sakata K."/>
            <person name="Baba T."/>
            <person name="Katayose Y."/>
            <person name="Wu J."/>
            <person name="Niimura Y."/>
            <person name="Cheng Z."/>
            <person name="Nagamura Y."/>
            <person name="Antonio B.A."/>
            <person name="Kanamori H."/>
            <person name="Hosokawa S."/>
            <person name="Masukawa M."/>
            <person name="Arikawa K."/>
            <person name="Chiden Y."/>
            <person name="Hayashi M."/>
            <person name="Okamoto M."/>
            <person name="Ando T."/>
            <person name="Aoki H."/>
            <person name="Arita K."/>
            <person name="Hamada M."/>
            <person name="Harada C."/>
            <person name="Hijishita S."/>
            <person name="Honda M."/>
            <person name="Ichikawa Y."/>
            <person name="Idonuma A."/>
            <person name="Iijima M."/>
            <person name="Ikeda M."/>
            <person name="Ikeno M."/>
            <person name="Itoh S."/>
            <person name="Itoh T."/>
            <person name="Itoh Y."/>
            <person name="Itoh Y."/>
            <person name="Iwabuchi A."/>
            <person name="Kamiya K."/>
            <person name="Karasawa W."/>
            <person name="Katagiri S."/>
            <person name="Kikuta A."/>
            <person name="Kobayashi N."/>
            <person name="Kono I."/>
            <person name="Machita K."/>
            <person name="Maehara T."/>
            <person name="Mizuno H."/>
            <person name="Mizubayashi T."/>
            <person name="Mukai Y."/>
            <person name="Nagasaki H."/>
            <person name="Nakashima M."/>
            <person name="Nakama Y."/>
            <person name="Nakamichi Y."/>
            <person name="Nakamura M."/>
            <person name="Namiki N."/>
            <person name="Negishi M."/>
            <person name="Ohta I."/>
            <person name="Ono N."/>
            <person name="Saji S."/>
            <person name="Sakai K."/>
            <person name="Shibata M."/>
            <person name="Shimokawa T."/>
            <person name="Shomura A."/>
            <person name="Song J."/>
            <person name="Takazaki Y."/>
            <person name="Terasawa K."/>
            <person name="Tsuji K."/>
            <person name="Waki K."/>
            <person name="Yamagata H."/>
            <person name="Yamane H."/>
            <person name="Yoshiki S."/>
            <person name="Yoshihara R."/>
            <person name="Yukawa K."/>
            <person name="Zhong H."/>
            <person name="Iwama H."/>
            <person name="Endo T."/>
            <person name="Ito H."/>
            <person name="Hahn J.H."/>
            <person name="Kim H.I."/>
            <person name="Eun M.Y."/>
            <person name="Yano M."/>
            <person name="Jiang J."/>
            <person name="Gojobori T."/>
        </authorList>
    </citation>
    <scope>NUCLEOTIDE SEQUENCE [LARGE SCALE GENOMIC DNA]</scope>
</reference>
<name>Q5N7Q3_ORYSJ</name>
<protein>
    <submittedName>
        <fullName evidence="2">Uncharacterized protein P0034C09.39</fullName>
    </submittedName>
</protein>
<dbReference type="AlphaFoldDB" id="Q5N7Q3"/>
<evidence type="ECO:0000256" key="1">
    <source>
        <dbReference type="SAM" id="MobiDB-lite"/>
    </source>
</evidence>
<feature type="region of interest" description="Disordered" evidence="1">
    <location>
        <begin position="33"/>
        <end position="75"/>
    </location>
</feature>
<organism evidence="2">
    <name type="scientific">Oryza sativa subsp. japonica</name>
    <name type="common">Rice</name>
    <dbReference type="NCBI Taxonomy" id="39947"/>
    <lineage>
        <taxon>Eukaryota</taxon>
        <taxon>Viridiplantae</taxon>
        <taxon>Streptophyta</taxon>
        <taxon>Embryophyta</taxon>
        <taxon>Tracheophyta</taxon>
        <taxon>Spermatophyta</taxon>
        <taxon>Magnoliopsida</taxon>
        <taxon>Liliopsida</taxon>
        <taxon>Poales</taxon>
        <taxon>Poaceae</taxon>
        <taxon>BOP clade</taxon>
        <taxon>Oryzoideae</taxon>
        <taxon>Oryzeae</taxon>
        <taxon>Oryzinae</taxon>
        <taxon>Oryza</taxon>
        <taxon>Oryza sativa</taxon>
    </lineage>
</organism>
<evidence type="ECO:0000313" key="2">
    <source>
        <dbReference type="EMBL" id="BAD82503.1"/>
    </source>
</evidence>
<gene>
    <name evidence="2" type="primary">P0034C09.39</name>
</gene>
<sequence length="75" mass="8200">MQRIPSPAADGLSQERAASVVEACTELRSVEHSEFADQIATPEQKPTTEGEVGSNMHMTFRESDYSIDRSAGWAT</sequence>
<dbReference type="EMBL" id="AP003450">
    <property type="protein sequence ID" value="BAD82503.1"/>
    <property type="molecule type" value="Genomic_DNA"/>
</dbReference>
<dbReference type="Proteomes" id="UP000817658">
    <property type="component" value="Chromosome 1"/>
</dbReference>